<feature type="transmembrane region" description="Helical" evidence="6">
    <location>
        <begin position="329"/>
        <end position="352"/>
    </location>
</feature>
<accession>A0A8H4U5F2</accession>
<dbReference type="InterPro" id="IPR052337">
    <property type="entry name" value="SAT4-like"/>
</dbReference>
<protein>
    <recommendedName>
        <fullName evidence="8">Rhodopsin domain-containing protein</fullName>
    </recommendedName>
</protein>
<gene>
    <name evidence="9" type="ORF">FSARC_2928</name>
</gene>
<feature type="transmembrane region" description="Helical" evidence="6">
    <location>
        <begin position="373"/>
        <end position="401"/>
    </location>
</feature>
<comment type="similarity">
    <text evidence="5">Belongs to the SAT4 family.</text>
</comment>
<keyword evidence="3 6" id="KW-1133">Transmembrane helix</keyword>
<feature type="transmembrane region" description="Helical" evidence="6">
    <location>
        <begin position="413"/>
        <end position="432"/>
    </location>
</feature>
<feature type="domain" description="Rhodopsin" evidence="8">
    <location>
        <begin position="3"/>
        <end position="135"/>
    </location>
</feature>
<evidence type="ECO:0000259" key="8">
    <source>
        <dbReference type="Pfam" id="PF20684"/>
    </source>
</evidence>
<evidence type="ECO:0000256" key="2">
    <source>
        <dbReference type="ARBA" id="ARBA00022692"/>
    </source>
</evidence>
<evidence type="ECO:0000256" key="1">
    <source>
        <dbReference type="ARBA" id="ARBA00004141"/>
    </source>
</evidence>
<dbReference type="PANTHER" id="PTHR33048:SF151">
    <property type="entry name" value="INTEGRAL MEMBRANE PROTEIN"/>
    <property type="match status" value="1"/>
</dbReference>
<feature type="transmembrane region" description="Helical" evidence="6">
    <location>
        <begin position="42"/>
        <end position="62"/>
    </location>
</feature>
<keyword evidence="4 6" id="KW-0472">Membrane</keyword>
<name>A0A8H4U5F2_9HYPO</name>
<dbReference type="EMBL" id="JABEXW010000142">
    <property type="protein sequence ID" value="KAF4969942.1"/>
    <property type="molecule type" value="Genomic_DNA"/>
</dbReference>
<organism evidence="9 10">
    <name type="scientific">Fusarium sarcochroum</name>
    <dbReference type="NCBI Taxonomy" id="1208366"/>
    <lineage>
        <taxon>Eukaryota</taxon>
        <taxon>Fungi</taxon>
        <taxon>Dikarya</taxon>
        <taxon>Ascomycota</taxon>
        <taxon>Pezizomycotina</taxon>
        <taxon>Sordariomycetes</taxon>
        <taxon>Hypocreomycetidae</taxon>
        <taxon>Hypocreales</taxon>
        <taxon>Nectriaceae</taxon>
        <taxon>Fusarium</taxon>
        <taxon>Fusarium lateritium species complex</taxon>
    </lineage>
</organism>
<keyword evidence="10" id="KW-1185">Reference proteome</keyword>
<reference evidence="9" key="2">
    <citation type="submission" date="2020-05" db="EMBL/GenBank/DDBJ databases">
        <authorList>
            <person name="Kim H.-S."/>
            <person name="Proctor R.H."/>
            <person name="Brown D.W."/>
        </authorList>
    </citation>
    <scope>NUCLEOTIDE SEQUENCE</scope>
    <source>
        <strain evidence="9">NRRL 20472</strain>
    </source>
</reference>
<dbReference type="OrthoDB" id="3552356at2759"/>
<feature type="signal peptide" evidence="7">
    <location>
        <begin position="1"/>
        <end position="23"/>
    </location>
</feature>
<evidence type="ECO:0000256" key="3">
    <source>
        <dbReference type="ARBA" id="ARBA00022989"/>
    </source>
</evidence>
<comment type="subcellular location">
    <subcellularLocation>
        <location evidence="1">Membrane</location>
        <topology evidence="1">Multi-pass membrane protein</topology>
    </subcellularLocation>
</comment>
<dbReference type="Pfam" id="PF20684">
    <property type="entry name" value="Fung_rhodopsin"/>
    <property type="match status" value="1"/>
</dbReference>
<dbReference type="Proteomes" id="UP000622797">
    <property type="component" value="Unassembled WGS sequence"/>
</dbReference>
<proteinExistence type="inferred from homology"/>
<sequence length="531" mass="58968">MALTLWGICQTLVFFLQCTPLESTWNPAIKGLCLPNRLAVGFASSAINIFTDLAIAALPIPVIWQLNLRCSQKILLSGVFGLGCFSIALAIIRLKWAEIGSRAAWDTVRPALWSLAEVSSAIVCACIPTFKPLLVRINELIPRHEKGGGNVRLQDQSSDGDIESNVTSVRSKEGFSHKHQERQEHQRPVNNLTYDGLVRQETGTLFPYNPEFYDRATGLYGPGAIYCWYFLLASVLASWFFCIADQDGSKKPGVSTDLLGALAYPAFAATDLLVQSIRMIGVEHRALAIFCLRFPMTELRTFGPFNTTQLDLNHIPPDILDLGQRTIDITGPLTICYTAASFLLLLIILFVLPAKSWMRSWSPNSSARWIICAAYGYISLMLVIFHLSLGDLFISLILVVYEAMLPIELTMTYLFTVGFSIMSLSSCVRLLWGMKEKKSDEVVEALKAVGGCILGVAMLVVPSLLIIHWDHISTIPDLAIRVSERDQLATLIVGAVTLAFTLFDVCRRFYGQRGEREADEEEMQMLPTEEA</sequence>
<comment type="caution">
    <text evidence="9">The sequence shown here is derived from an EMBL/GenBank/DDBJ whole genome shotgun (WGS) entry which is preliminary data.</text>
</comment>
<keyword evidence="7" id="KW-0732">Signal</keyword>
<dbReference type="PANTHER" id="PTHR33048">
    <property type="entry name" value="PTH11-LIKE INTEGRAL MEMBRANE PROTEIN (AFU_ORTHOLOGUE AFUA_5G11245)"/>
    <property type="match status" value="1"/>
</dbReference>
<feature type="transmembrane region" description="Helical" evidence="6">
    <location>
        <begin position="487"/>
        <end position="506"/>
    </location>
</feature>
<dbReference type="GO" id="GO:0016020">
    <property type="term" value="C:membrane"/>
    <property type="evidence" value="ECO:0007669"/>
    <property type="project" value="UniProtKB-SubCell"/>
</dbReference>
<dbReference type="InterPro" id="IPR049326">
    <property type="entry name" value="Rhodopsin_dom_fungi"/>
</dbReference>
<dbReference type="AlphaFoldDB" id="A0A8H4U5F2"/>
<evidence type="ECO:0000256" key="5">
    <source>
        <dbReference type="ARBA" id="ARBA00038359"/>
    </source>
</evidence>
<evidence type="ECO:0000256" key="6">
    <source>
        <dbReference type="SAM" id="Phobius"/>
    </source>
</evidence>
<feature type="chain" id="PRO_5034884069" description="Rhodopsin domain-containing protein" evidence="7">
    <location>
        <begin position="24"/>
        <end position="531"/>
    </location>
</feature>
<feature type="transmembrane region" description="Helical" evidence="6">
    <location>
        <begin position="444"/>
        <end position="467"/>
    </location>
</feature>
<feature type="transmembrane region" description="Helical" evidence="6">
    <location>
        <begin position="219"/>
        <end position="241"/>
    </location>
</feature>
<feature type="transmembrane region" description="Helical" evidence="6">
    <location>
        <begin position="74"/>
        <end position="92"/>
    </location>
</feature>
<evidence type="ECO:0000313" key="10">
    <source>
        <dbReference type="Proteomes" id="UP000622797"/>
    </source>
</evidence>
<evidence type="ECO:0000256" key="4">
    <source>
        <dbReference type="ARBA" id="ARBA00023136"/>
    </source>
</evidence>
<evidence type="ECO:0000256" key="7">
    <source>
        <dbReference type="SAM" id="SignalP"/>
    </source>
</evidence>
<reference evidence="9" key="1">
    <citation type="journal article" date="2020" name="BMC Genomics">
        <title>Correction to: Identification and distribution of gene clusters required for synthesis of sphingolipid metabolism inhibitors in diverse species of the filamentous fungus Fusarium.</title>
        <authorList>
            <person name="Kim H.S."/>
            <person name="Lohmar J.M."/>
            <person name="Busman M."/>
            <person name="Brown D.W."/>
            <person name="Naumann T.A."/>
            <person name="Divon H.H."/>
            <person name="Lysoe E."/>
            <person name="Uhlig S."/>
            <person name="Proctor R.H."/>
        </authorList>
    </citation>
    <scope>NUCLEOTIDE SEQUENCE</scope>
    <source>
        <strain evidence="9">NRRL 20472</strain>
    </source>
</reference>
<evidence type="ECO:0000313" key="9">
    <source>
        <dbReference type="EMBL" id="KAF4969942.1"/>
    </source>
</evidence>
<keyword evidence="2 6" id="KW-0812">Transmembrane</keyword>